<dbReference type="RefSeq" id="WP_091799669.1">
    <property type="nucleotide sequence ID" value="NZ_CP016353.1"/>
</dbReference>
<organism evidence="1 2">
    <name type="scientific">Prauserella marina</name>
    <dbReference type="NCBI Taxonomy" id="530584"/>
    <lineage>
        <taxon>Bacteria</taxon>
        <taxon>Bacillati</taxon>
        <taxon>Actinomycetota</taxon>
        <taxon>Actinomycetes</taxon>
        <taxon>Pseudonocardiales</taxon>
        <taxon>Pseudonocardiaceae</taxon>
        <taxon>Prauserella</taxon>
    </lineage>
</organism>
<evidence type="ECO:0000313" key="1">
    <source>
        <dbReference type="EMBL" id="SDC47911.1"/>
    </source>
</evidence>
<gene>
    <name evidence="1" type="ORF">SAMN05421630_102260</name>
</gene>
<sequence length="209" mass="22264">MTDEPTRSDRARRVERRLATPVVAAAVLSVPAVFLSTTDGVTAIIGTVLNWISLAVLIGETLVLLWLSGDALAWLRRYRWHLFLVGTAVPAVVFAIGPVQVLRLALAVASMQVLGARRIVRAGKVIGHKAGLGTTAGRVLLGGVFALATVFVAIVLSDPGSLSRRLVDRVHELIGKAPAWLTVLILFGLACCALVAGAVVRRRRRRPSA</sequence>
<dbReference type="OrthoDB" id="3428146at2"/>
<evidence type="ECO:0000313" key="2">
    <source>
        <dbReference type="Proteomes" id="UP000199494"/>
    </source>
</evidence>
<dbReference type="EMBL" id="FMZE01000002">
    <property type="protein sequence ID" value="SDC47911.1"/>
    <property type="molecule type" value="Genomic_DNA"/>
</dbReference>
<accession>A0A222VLD5</accession>
<reference evidence="1 2" key="1">
    <citation type="submission" date="2016-10" db="EMBL/GenBank/DDBJ databases">
        <authorList>
            <person name="de Groot N.N."/>
        </authorList>
    </citation>
    <scope>NUCLEOTIDE SEQUENCE [LARGE SCALE GENOMIC DNA]</scope>
    <source>
        <strain evidence="1 2">CGMCC 4.5506</strain>
    </source>
</reference>
<dbReference type="STRING" id="530584.SAMN05421630_102260"/>
<dbReference type="AlphaFoldDB" id="A0A222VLD5"/>
<protein>
    <submittedName>
        <fullName evidence="1">Uncharacterized protein</fullName>
    </submittedName>
</protein>
<keyword evidence="2" id="KW-1185">Reference proteome</keyword>
<proteinExistence type="predicted"/>
<dbReference type="KEGG" id="pmad:BAY61_06260"/>
<dbReference type="Proteomes" id="UP000199494">
    <property type="component" value="Unassembled WGS sequence"/>
</dbReference>
<name>A0A222VLD5_9PSEU</name>